<dbReference type="CDD" id="cd08414">
    <property type="entry name" value="PBP2_LTTR_aromatics_like"/>
    <property type="match status" value="1"/>
</dbReference>
<sequence>MKAPTTDISRKIDVRDLEILLTVAETCSFRKAGDRLNVGQSAVSRRIQKLEELLGVSLFGRRPTGARMTVAGAEFIACASAVYENLNAAVARARSSAIADLGELRIGTMSSFSNGPQRALIKAFVERHPSVRLNFLECERRQMMTMLGHRTLDVVITIGENWKENGDSLVLVYAPVYLAVASDGPLASNDRLKWQDVSEEEFLISARESGPDVRDYIVRQVTGFGRGVSITQHHLCRDGIMNLVGLGFGITVVDDHAAGAKYPNVTLVPIGDGNDRVPFSLTWRPENDNPALRRFISLARIEAKRNGVLS</sequence>
<dbReference type="GO" id="GO:0003700">
    <property type="term" value="F:DNA-binding transcription factor activity"/>
    <property type="evidence" value="ECO:0007669"/>
    <property type="project" value="InterPro"/>
</dbReference>
<feature type="domain" description="HTH lysR-type" evidence="5">
    <location>
        <begin position="12"/>
        <end position="69"/>
    </location>
</feature>
<accession>A0A0M6YK68</accession>
<dbReference type="Proteomes" id="UP000049222">
    <property type="component" value="Unassembled WGS sequence"/>
</dbReference>
<dbReference type="GO" id="GO:0032993">
    <property type="term" value="C:protein-DNA complex"/>
    <property type="evidence" value="ECO:0007669"/>
    <property type="project" value="TreeGrafter"/>
</dbReference>
<evidence type="ECO:0000256" key="4">
    <source>
        <dbReference type="ARBA" id="ARBA00023163"/>
    </source>
</evidence>
<dbReference type="PANTHER" id="PTHR30346">
    <property type="entry name" value="TRANSCRIPTIONAL DUAL REGULATOR HCAR-RELATED"/>
    <property type="match status" value="1"/>
</dbReference>
<dbReference type="InterPro" id="IPR036388">
    <property type="entry name" value="WH-like_DNA-bd_sf"/>
</dbReference>
<evidence type="ECO:0000313" key="6">
    <source>
        <dbReference type="EMBL" id="CTQ50758.1"/>
    </source>
</evidence>
<dbReference type="SUPFAM" id="SSF46785">
    <property type="entry name" value="Winged helix' DNA-binding domain"/>
    <property type="match status" value="1"/>
</dbReference>
<dbReference type="PROSITE" id="PS50931">
    <property type="entry name" value="HTH_LYSR"/>
    <property type="match status" value="1"/>
</dbReference>
<dbReference type="Pfam" id="PF00126">
    <property type="entry name" value="HTH_1"/>
    <property type="match status" value="1"/>
</dbReference>
<dbReference type="InterPro" id="IPR036390">
    <property type="entry name" value="WH_DNA-bd_sf"/>
</dbReference>
<reference evidence="6 7" key="1">
    <citation type="submission" date="2015-07" db="EMBL/GenBank/DDBJ databases">
        <authorList>
            <person name="Noorani M."/>
        </authorList>
    </citation>
    <scope>NUCLEOTIDE SEQUENCE [LARGE SCALE GENOMIC DNA]</scope>
    <source>
        <strain evidence="6 7">CECT 7802</strain>
    </source>
</reference>
<comment type="similarity">
    <text evidence="1">Belongs to the LysR transcriptional regulatory family.</text>
</comment>
<dbReference type="OrthoDB" id="7216893at2"/>
<gene>
    <name evidence="6" type="primary">tfdR</name>
    <name evidence="6" type="ORF">JDO7802_02785</name>
</gene>
<evidence type="ECO:0000313" key="7">
    <source>
        <dbReference type="Proteomes" id="UP000049222"/>
    </source>
</evidence>
<keyword evidence="4" id="KW-0804">Transcription</keyword>
<name>A0A0M6YK68_9RHOB</name>
<dbReference type="Gene3D" id="1.10.10.10">
    <property type="entry name" value="Winged helix-like DNA-binding domain superfamily/Winged helix DNA-binding domain"/>
    <property type="match status" value="1"/>
</dbReference>
<evidence type="ECO:0000259" key="5">
    <source>
        <dbReference type="PROSITE" id="PS50931"/>
    </source>
</evidence>
<proteinExistence type="inferred from homology"/>
<keyword evidence="2" id="KW-0805">Transcription regulation</keyword>
<dbReference type="GO" id="GO:0003677">
    <property type="term" value="F:DNA binding"/>
    <property type="evidence" value="ECO:0007669"/>
    <property type="project" value="UniProtKB-KW"/>
</dbReference>
<keyword evidence="3" id="KW-0238">DNA-binding</keyword>
<dbReference type="InterPro" id="IPR005119">
    <property type="entry name" value="LysR_subst-bd"/>
</dbReference>
<dbReference type="SUPFAM" id="SSF53850">
    <property type="entry name" value="Periplasmic binding protein-like II"/>
    <property type="match status" value="1"/>
</dbReference>
<dbReference type="STRING" id="420998.JDO7802_02785"/>
<keyword evidence="7" id="KW-1185">Reference proteome</keyword>
<dbReference type="PANTHER" id="PTHR30346:SF0">
    <property type="entry name" value="HCA OPERON TRANSCRIPTIONAL ACTIVATOR HCAR"/>
    <property type="match status" value="1"/>
</dbReference>
<evidence type="ECO:0000256" key="1">
    <source>
        <dbReference type="ARBA" id="ARBA00009437"/>
    </source>
</evidence>
<dbReference type="Pfam" id="PF03466">
    <property type="entry name" value="LysR_substrate"/>
    <property type="match status" value="1"/>
</dbReference>
<dbReference type="PRINTS" id="PR00039">
    <property type="entry name" value="HTHLYSR"/>
</dbReference>
<dbReference type="Gene3D" id="3.40.190.10">
    <property type="entry name" value="Periplasmic binding protein-like II"/>
    <property type="match status" value="2"/>
</dbReference>
<protein>
    <submittedName>
        <fullName evidence="6">HTH-type transcriptional regulator TdfR</fullName>
    </submittedName>
</protein>
<dbReference type="InterPro" id="IPR000847">
    <property type="entry name" value="LysR_HTH_N"/>
</dbReference>
<evidence type="ECO:0000256" key="3">
    <source>
        <dbReference type="ARBA" id="ARBA00023125"/>
    </source>
</evidence>
<dbReference type="AlphaFoldDB" id="A0A0M6YK68"/>
<evidence type="ECO:0000256" key="2">
    <source>
        <dbReference type="ARBA" id="ARBA00023015"/>
    </source>
</evidence>
<organism evidence="6 7">
    <name type="scientific">Jannaschia donghaensis</name>
    <dbReference type="NCBI Taxonomy" id="420998"/>
    <lineage>
        <taxon>Bacteria</taxon>
        <taxon>Pseudomonadati</taxon>
        <taxon>Pseudomonadota</taxon>
        <taxon>Alphaproteobacteria</taxon>
        <taxon>Rhodobacterales</taxon>
        <taxon>Roseobacteraceae</taxon>
        <taxon>Jannaschia</taxon>
    </lineage>
</organism>
<dbReference type="EMBL" id="CXSU01000012">
    <property type="protein sequence ID" value="CTQ50758.1"/>
    <property type="molecule type" value="Genomic_DNA"/>
</dbReference>
<dbReference type="RefSeq" id="WP_083481174.1">
    <property type="nucleotide sequence ID" value="NZ_CXSU01000012.1"/>
</dbReference>